<evidence type="ECO:0000313" key="2">
    <source>
        <dbReference type="EMBL" id="CAD1797673.1"/>
    </source>
</evidence>
<organism evidence="1">
    <name type="scientific">Xanthomonas campestris pv. juglandis</name>
    <name type="common">Xanthomonas arboricola pv. juglandis</name>
    <dbReference type="NCBI Taxonomy" id="195709"/>
    <lineage>
        <taxon>Bacteria</taxon>
        <taxon>Pseudomonadati</taxon>
        <taxon>Pseudomonadota</taxon>
        <taxon>Gammaproteobacteria</taxon>
        <taxon>Lysobacterales</taxon>
        <taxon>Lysobacteraceae</taxon>
        <taxon>Xanthomonas</taxon>
    </lineage>
</organism>
<dbReference type="Proteomes" id="UP000514411">
    <property type="component" value="Chromosome"/>
</dbReference>
<evidence type="ECO:0000313" key="1">
    <source>
        <dbReference type="EMBL" id="CAD0343963.1"/>
    </source>
</evidence>
<sequence>MGDLISIPVDESRIAIGHVIDEGQELYLCVYQPLFGAHEGAPDLFGVEIALIARTGDELLWHGRWKVIGRQELPTNIPRPYHVVGTPDGLRLRTFDGKDVRAANEQDLIAYGYHFSVSNIKFSKVMRHIHGIEPYPDDYSKVTYGVSIKRSSLT</sequence>
<reference evidence="1 3" key="1">
    <citation type="submission" date="2020-07" db="EMBL/GenBank/DDBJ databases">
        <authorList>
            <person name="Teixeira M."/>
        </authorList>
    </citation>
    <scope>NUCLEOTIDE SEQUENCE</scope>
    <source>
        <strain evidence="2">3</strain>
        <strain evidence="1">Xanthomonas arboricola pv. juglandis CPBF 427</strain>
    </source>
</reference>
<evidence type="ECO:0000313" key="3">
    <source>
        <dbReference type="Proteomes" id="UP000514411"/>
    </source>
</evidence>
<evidence type="ECO:0008006" key="4">
    <source>
        <dbReference type="Google" id="ProtNLM"/>
    </source>
</evidence>
<dbReference type="EMBL" id="LR824643">
    <property type="protein sequence ID" value="CAD0343963.1"/>
    <property type="molecule type" value="Genomic_DNA"/>
</dbReference>
<dbReference type="EMBL" id="LR861807">
    <property type="protein sequence ID" value="CAD1797673.1"/>
    <property type="molecule type" value="Genomic_DNA"/>
</dbReference>
<protein>
    <recommendedName>
        <fullName evidence="4">Immunity protein 26 of polymorphic toxin system</fullName>
    </recommendedName>
</protein>
<name>A0A7U7DIN2_XANCJ</name>
<dbReference type="AlphaFoldDB" id="A0A7U7DIN2"/>
<accession>A0A7U7DIN2</accession>
<dbReference type="OrthoDB" id="279857at2"/>
<proteinExistence type="predicted"/>
<dbReference type="RefSeq" id="WP_144424298.1">
    <property type="nucleotide sequence ID" value="NZ_CP168206.1"/>
</dbReference>
<gene>
    <name evidence="2" type="ORF">XSP_004023</name>
    <name evidence="1" type="ORF">XSP_004055</name>
</gene>